<evidence type="ECO:0000313" key="2">
    <source>
        <dbReference type="Proteomes" id="UP000233100"/>
    </source>
</evidence>
<dbReference type="Ensembl" id="ENSMFAT00000079093.1">
    <property type="protein sequence ID" value="ENSMFAP00000059982.1"/>
    <property type="gene ID" value="ENSMFAG00000056552.1"/>
</dbReference>
<reference evidence="1" key="3">
    <citation type="submission" date="2025-09" db="UniProtKB">
        <authorList>
            <consortium name="Ensembl"/>
        </authorList>
    </citation>
    <scope>IDENTIFICATION</scope>
</reference>
<accession>A0A7N9D7R7</accession>
<sequence length="7" mass="760">MGIILTL</sequence>
<dbReference type="Proteomes" id="UP000233100">
    <property type="component" value="Chromosome 15"/>
</dbReference>
<proteinExistence type="predicted"/>
<keyword evidence="2" id="KW-1185">Reference proteome</keyword>
<name>A0A7N9D7R7_MACFA</name>
<reference evidence="1" key="2">
    <citation type="submission" date="2025-08" db="UniProtKB">
        <authorList>
            <consortium name="Ensembl"/>
        </authorList>
    </citation>
    <scope>IDENTIFICATION</scope>
</reference>
<organism evidence="1 2">
    <name type="scientific">Macaca fascicularis</name>
    <name type="common">Crab-eating macaque</name>
    <name type="synonym">Cynomolgus monkey</name>
    <dbReference type="NCBI Taxonomy" id="9541"/>
    <lineage>
        <taxon>Eukaryota</taxon>
        <taxon>Metazoa</taxon>
        <taxon>Chordata</taxon>
        <taxon>Craniata</taxon>
        <taxon>Vertebrata</taxon>
        <taxon>Euteleostomi</taxon>
        <taxon>Mammalia</taxon>
        <taxon>Eutheria</taxon>
        <taxon>Euarchontoglires</taxon>
        <taxon>Primates</taxon>
        <taxon>Haplorrhini</taxon>
        <taxon>Catarrhini</taxon>
        <taxon>Cercopithecidae</taxon>
        <taxon>Cercopithecinae</taxon>
        <taxon>Macaca</taxon>
    </lineage>
</organism>
<reference evidence="1 2" key="1">
    <citation type="submission" date="2013-03" db="EMBL/GenBank/DDBJ databases">
        <authorList>
            <person name="Warren W."/>
            <person name="Wilson R.K."/>
        </authorList>
    </citation>
    <scope>NUCLEOTIDE SEQUENCE</scope>
</reference>
<protein>
    <submittedName>
        <fullName evidence="1">Uncharacterized protein</fullName>
    </submittedName>
</protein>
<evidence type="ECO:0000313" key="1">
    <source>
        <dbReference type="Ensembl" id="ENSMFAP00000059982.1"/>
    </source>
</evidence>